<proteinExistence type="predicted"/>
<reference evidence="1 2" key="1">
    <citation type="submission" date="2020-01" db="EMBL/GenBank/DDBJ databases">
        <title>Genome analysis.</title>
        <authorList>
            <person name="Wu S."/>
            <person name="Wang G."/>
        </authorList>
    </citation>
    <scope>NUCLEOTIDE SEQUENCE [LARGE SCALE GENOMIC DNA]</scope>
    <source>
        <strain evidence="1 2">SYL130</strain>
    </source>
</reference>
<evidence type="ECO:0000313" key="1">
    <source>
        <dbReference type="EMBL" id="NCI50610.1"/>
    </source>
</evidence>
<protein>
    <recommendedName>
        <fullName evidence="3">Antitoxin MazE</fullName>
    </recommendedName>
</protein>
<comment type="caution">
    <text evidence="1">The sequence shown here is derived from an EMBL/GenBank/DDBJ whole genome shotgun (WGS) entry which is preliminary data.</text>
</comment>
<accession>A0ABW9ZVS9</accession>
<organism evidence="1 2">
    <name type="scientific">Sediminibacterium roseum</name>
    <dbReference type="NCBI Taxonomy" id="1978412"/>
    <lineage>
        <taxon>Bacteria</taxon>
        <taxon>Pseudomonadati</taxon>
        <taxon>Bacteroidota</taxon>
        <taxon>Chitinophagia</taxon>
        <taxon>Chitinophagales</taxon>
        <taxon>Chitinophagaceae</taxon>
        <taxon>Sediminibacterium</taxon>
    </lineage>
</organism>
<gene>
    <name evidence="1" type="ORF">GWC95_11795</name>
</gene>
<name>A0ABW9ZVS9_9BACT</name>
<evidence type="ECO:0000313" key="2">
    <source>
        <dbReference type="Proteomes" id="UP000753802"/>
    </source>
</evidence>
<dbReference type="RefSeq" id="WP_161818928.1">
    <property type="nucleotide sequence ID" value="NZ_JAACJS010000015.1"/>
</dbReference>
<dbReference type="EMBL" id="JAACJS010000015">
    <property type="protein sequence ID" value="NCI50610.1"/>
    <property type="molecule type" value="Genomic_DNA"/>
</dbReference>
<keyword evidence="2" id="KW-1185">Reference proteome</keyword>
<dbReference type="Proteomes" id="UP000753802">
    <property type="component" value="Unassembled WGS sequence"/>
</dbReference>
<sequence>MAKISVNVPTEKMNPFIQAVISLGIDAKGVIKKRYKKSLLQKKKIANSLRKISNSFILFDWEYFSNELEYE</sequence>
<evidence type="ECO:0008006" key="3">
    <source>
        <dbReference type="Google" id="ProtNLM"/>
    </source>
</evidence>